<proteinExistence type="predicted"/>
<dbReference type="GO" id="GO:0005829">
    <property type="term" value="C:cytosol"/>
    <property type="evidence" value="ECO:0007669"/>
    <property type="project" value="TreeGrafter"/>
</dbReference>
<name>A0A5N5WTB4_9EURO</name>
<dbReference type="InterPro" id="IPR036907">
    <property type="entry name" value="5'-Nucleotdase_C_sf"/>
</dbReference>
<gene>
    <name evidence="4" type="ORF">BDV29DRAFT_159909</name>
</gene>
<dbReference type="GO" id="GO:0000166">
    <property type="term" value="F:nucleotide binding"/>
    <property type="evidence" value="ECO:0007669"/>
    <property type="project" value="InterPro"/>
</dbReference>
<keyword evidence="1" id="KW-0732">Signal</keyword>
<dbReference type="PANTHER" id="PTHR11575">
    <property type="entry name" value="5'-NUCLEOTIDASE-RELATED"/>
    <property type="match status" value="1"/>
</dbReference>
<dbReference type="AlphaFoldDB" id="A0A5N5WTB4"/>
<keyword evidence="5" id="KW-1185">Reference proteome</keyword>
<dbReference type="Pfam" id="PF00149">
    <property type="entry name" value="Metallophos"/>
    <property type="match status" value="1"/>
</dbReference>
<dbReference type="EMBL" id="ML732285">
    <property type="protein sequence ID" value="KAB8070995.1"/>
    <property type="molecule type" value="Genomic_DNA"/>
</dbReference>
<dbReference type="CDD" id="cd07407">
    <property type="entry name" value="MPP_YHR202W_N"/>
    <property type="match status" value="1"/>
</dbReference>
<dbReference type="Proteomes" id="UP000326565">
    <property type="component" value="Unassembled WGS sequence"/>
</dbReference>
<accession>A0A5N5WTB4</accession>
<dbReference type="OrthoDB" id="7722975at2759"/>
<dbReference type="InterPro" id="IPR006146">
    <property type="entry name" value="5'-Nucleotdase_CS"/>
</dbReference>
<dbReference type="GO" id="GO:0016788">
    <property type="term" value="F:hydrolase activity, acting on ester bonds"/>
    <property type="evidence" value="ECO:0007669"/>
    <property type="project" value="InterPro"/>
</dbReference>
<evidence type="ECO:0000259" key="2">
    <source>
        <dbReference type="Pfam" id="PF00149"/>
    </source>
</evidence>
<dbReference type="Gene3D" id="3.60.21.10">
    <property type="match status" value="1"/>
</dbReference>
<dbReference type="InterPro" id="IPR004843">
    <property type="entry name" value="Calcineurin-like_PHP"/>
</dbReference>
<dbReference type="InterPro" id="IPR006179">
    <property type="entry name" value="5_nucleotidase/apyrase"/>
</dbReference>
<feature type="signal peptide" evidence="1">
    <location>
        <begin position="1"/>
        <end position="22"/>
    </location>
</feature>
<evidence type="ECO:0000313" key="4">
    <source>
        <dbReference type="EMBL" id="KAB8070995.1"/>
    </source>
</evidence>
<dbReference type="FunFam" id="3.60.21.10:FF:000043">
    <property type="entry name" value="Ser/Thr protein phosphatase family"/>
    <property type="match status" value="1"/>
</dbReference>
<dbReference type="Pfam" id="PF21953">
    <property type="entry name" value="NadN_nucleosid_C"/>
    <property type="match status" value="1"/>
</dbReference>
<feature type="domain" description="Calcineurin-like phosphoesterase" evidence="2">
    <location>
        <begin position="44"/>
        <end position="273"/>
    </location>
</feature>
<sequence>MTSIFFLKALFVISVLPSPSLCMQPDALSATNDPKGPLTWGEVNVLHTTDIHGWLEGHIKERNYGADWGDFISFVRHMNNTAKKNKRDLLVVDTGDLHEGNGLSDITEPKRKLSDPIFKQMKYDLLTVGNQELYNSTIALNTHNGLSKTYGDRYLASNVNITIDGSNVPFGARYRYFKTSNGLNIMAFGVIFDFAKANKNITVQKAKDMVKNEPWFASAVNYSKPIDLFVIIGHNPVKQKDEKDPSTLKVLHDAIRKVHKQVPILSFGGHSHIRYTTKFDNNSVALQSGKYCDTLGWLSMNGTKKSTRNFSRRYLDWNRRTFEYHTKNFRGSTPFDTLEGNAVTGEIYDKRKRLNLTKVYGCAPNTFCISCREYGKSPSSGSNDAKNIYHLMQDAAAATVKNTSRIHIPRLIVINRGSIRFDIHKGSFTEDDIYIVSPYESKFNFIQDVPYSKALKTIEKLLAASPPKVPHHGSRAVQGASPLTYWQTRMEALKQIPVVGQILGSSALTPGYTTTDDFGSDGDDTVHSKIPEFKQPAYTIANASFPKCQSPLKKVDFVFLDFLDQRVLAAFRDVGLGYTKKDIKLYAPESFRSRHVLPTYASQKWKTNVTSCELENWEL</sequence>
<dbReference type="GO" id="GO:0009166">
    <property type="term" value="P:nucleotide catabolic process"/>
    <property type="evidence" value="ECO:0007669"/>
    <property type="project" value="InterPro"/>
</dbReference>
<feature type="domain" description="Putative 5'-nucleotidase C-terminal" evidence="3">
    <location>
        <begin position="383"/>
        <end position="568"/>
    </location>
</feature>
<dbReference type="PROSITE" id="PS00785">
    <property type="entry name" value="5_NUCLEOTIDASE_1"/>
    <property type="match status" value="1"/>
</dbReference>
<dbReference type="GO" id="GO:0046872">
    <property type="term" value="F:metal ion binding"/>
    <property type="evidence" value="ECO:0007669"/>
    <property type="project" value="InterPro"/>
</dbReference>
<evidence type="ECO:0000259" key="3">
    <source>
        <dbReference type="Pfam" id="PF21953"/>
    </source>
</evidence>
<dbReference type="SUPFAM" id="SSF56300">
    <property type="entry name" value="Metallo-dependent phosphatases"/>
    <property type="match status" value="1"/>
</dbReference>
<evidence type="ECO:0000256" key="1">
    <source>
        <dbReference type="SAM" id="SignalP"/>
    </source>
</evidence>
<evidence type="ECO:0000313" key="5">
    <source>
        <dbReference type="Proteomes" id="UP000326565"/>
    </source>
</evidence>
<dbReference type="Gene3D" id="3.90.780.10">
    <property type="entry name" value="5'-Nucleotidase, C-terminal domain"/>
    <property type="match status" value="1"/>
</dbReference>
<reference evidence="4 5" key="1">
    <citation type="submission" date="2019-04" db="EMBL/GenBank/DDBJ databases">
        <title>Friends and foes A comparative genomics study of 23 Aspergillus species from section Flavi.</title>
        <authorList>
            <consortium name="DOE Joint Genome Institute"/>
            <person name="Kjaerbolling I."/>
            <person name="Vesth T."/>
            <person name="Frisvad J.C."/>
            <person name="Nybo J.L."/>
            <person name="Theobald S."/>
            <person name="Kildgaard S."/>
            <person name="Isbrandt T."/>
            <person name="Kuo A."/>
            <person name="Sato A."/>
            <person name="Lyhne E.K."/>
            <person name="Kogle M.E."/>
            <person name="Wiebenga A."/>
            <person name="Kun R.S."/>
            <person name="Lubbers R.J."/>
            <person name="Makela M.R."/>
            <person name="Barry K."/>
            <person name="Chovatia M."/>
            <person name="Clum A."/>
            <person name="Daum C."/>
            <person name="Haridas S."/>
            <person name="He G."/>
            <person name="LaButti K."/>
            <person name="Lipzen A."/>
            <person name="Mondo S."/>
            <person name="Riley R."/>
            <person name="Salamov A."/>
            <person name="Simmons B.A."/>
            <person name="Magnuson J.K."/>
            <person name="Henrissat B."/>
            <person name="Mortensen U.H."/>
            <person name="Larsen T.O."/>
            <person name="Devries R.P."/>
            <person name="Grigoriev I.V."/>
            <person name="Machida M."/>
            <person name="Baker S.E."/>
            <person name="Andersen M.R."/>
        </authorList>
    </citation>
    <scope>NUCLEOTIDE SEQUENCE [LARGE SCALE GENOMIC DNA]</scope>
    <source>
        <strain evidence="4 5">CBS 151.66</strain>
    </source>
</reference>
<dbReference type="PANTHER" id="PTHR11575:SF22">
    <property type="entry name" value="ADL392WP"/>
    <property type="match status" value="1"/>
</dbReference>
<dbReference type="InterPro" id="IPR014485">
    <property type="entry name" value="Pesterase_C1039"/>
</dbReference>
<dbReference type="PIRSF" id="PIRSF017316">
    <property type="entry name" value="Pesterase_C1039"/>
    <property type="match status" value="1"/>
</dbReference>
<dbReference type="GO" id="GO:0005576">
    <property type="term" value="C:extracellular region"/>
    <property type="evidence" value="ECO:0007669"/>
    <property type="project" value="UniProtKB-ARBA"/>
</dbReference>
<dbReference type="SUPFAM" id="SSF55816">
    <property type="entry name" value="5'-nucleotidase (syn. UDP-sugar hydrolase), C-terminal domain"/>
    <property type="match status" value="1"/>
</dbReference>
<dbReference type="InterPro" id="IPR029052">
    <property type="entry name" value="Metallo-depent_PP-like"/>
</dbReference>
<feature type="chain" id="PRO_5024817840" evidence="1">
    <location>
        <begin position="23"/>
        <end position="619"/>
    </location>
</feature>
<dbReference type="InterPro" id="IPR053828">
    <property type="entry name" value="Nucleosidase_C"/>
</dbReference>
<protein>
    <submittedName>
        <fullName evidence="4">Metallo-dependent phosphatase-like protein</fullName>
    </submittedName>
</protein>
<dbReference type="InterPro" id="IPR041823">
    <property type="entry name" value="YHR202W_N"/>
</dbReference>
<organism evidence="4 5">
    <name type="scientific">Aspergillus leporis</name>
    <dbReference type="NCBI Taxonomy" id="41062"/>
    <lineage>
        <taxon>Eukaryota</taxon>
        <taxon>Fungi</taxon>
        <taxon>Dikarya</taxon>
        <taxon>Ascomycota</taxon>
        <taxon>Pezizomycotina</taxon>
        <taxon>Eurotiomycetes</taxon>
        <taxon>Eurotiomycetidae</taxon>
        <taxon>Eurotiales</taxon>
        <taxon>Aspergillaceae</taxon>
        <taxon>Aspergillus</taxon>
        <taxon>Aspergillus subgen. Circumdati</taxon>
    </lineage>
</organism>